<evidence type="ECO:0000313" key="3">
    <source>
        <dbReference type="Proteomes" id="UP000636505"/>
    </source>
</evidence>
<accession>A0A8J7AAR7</accession>
<dbReference type="InterPro" id="IPR002686">
    <property type="entry name" value="Transposase_17"/>
</dbReference>
<dbReference type="PANTHER" id="PTHR33360">
    <property type="entry name" value="TRANSPOSASE FOR INSERTION SEQUENCE ELEMENT IS200"/>
    <property type="match status" value="1"/>
</dbReference>
<dbReference type="NCBIfam" id="NF033573">
    <property type="entry name" value="transpos_IS200"/>
    <property type="match status" value="1"/>
</dbReference>
<dbReference type="AlphaFoldDB" id="A0A8J7AAR7"/>
<protein>
    <submittedName>
        <fullName evidence="2">IS200/IS605 family transposase</fullName>
    </submittedName>
</protein>
<dbReference type="SUPFAM" id="SSF143422">
    <property type="entry name" value="Transposase IS200-like"/>
    <property type="match status" value="1"/>
</dbReference>
<dbReference type="Gene3D" id="3.30.70.1290">
    <property type="entry name" value="Transposase IS200-like"/>
    <property type="match status" value="1"/>
</dbReference>
<name>A0A8J7AAR7_9CYAN</name>
<dbReference type="Pfam" id="PF01797">
    <property type="entry name" value="Y1_Tnp"/>
    <property type="match status" value="1"/>
</dbReference>
<dbReference type="PANTHER" id="PTHR33360:SF2">
    <property type="entry name" value="TRANSPOSASE FOR INSERTION SEQUENCE ELEMENT IS200"/>
    <property type="match status" value="1"/>
</dbReference>
<dbReference type="Proteomes" id="UP000636505">
    <property type="component" value="Unassembled WGS sequence"/>
</dbReference>
<organism evidence="2 3">
    <name type="scientific">Vasconcelosia minhoensis LEGE 07310</name>
    <dbReference type="NCBI Taxonomy" id="915328"/>
    <lineage>
        <taxon>Bacteria</taxon>
        <taxon>Bacillati</taxon>
        <taxon>Cyanobacteriota</taxon>
        <taxon>Cyanophyceae</taxon>
        <taxon>Nodosilineales</taxon>
        <taxon>Cymatolegaceae</taxon>
        <taxon>Vasconcelosia</taxon>
        <taxon>Vasconcelosia minhoensis</taxon>
    </lineage>
</organism>
<evidence type="ECO:0000259" key="1">
    <source>
        <dbReference type="SMART" id="SM01321"/>
    </source>
</evidence>
<evidence type="ECO:0000313" key="2">
    <source>
        <dbReference type="EMBL" id="MBE9076034.1"/>
    </source>
</evidence>
<gene>
    <name evidence="2" type="primary">tnpA</name>
    <name evidence="2" type="ORF">IQ241_01785</name>
</gene>
<dbReference type="EMBL" id="JADEXG010000002">
    <property type="protein sequence ID" value="MBE9076034.1"/>
    <property type="molecule type" value="Genomic_DNA"/>
</dbReference>
<dbReference type="RefSeq" id="WP_193904694.1">
    <property type="nucleotide sequence ID" value="NZ_JADEXG010000002.1"/>
</dbReference>
<dbReference type="SMART" id="SM01321">
    <property type="entry name" value="Y1_Tnp"/>
    <property type="match status" value="1"/>
</dbReference>
<feature type="domain" description="Transposase IS200-like" evidence="1">
    <location>
        <begin position="12"/>
        <end position="129"/>
    </location>
</feature>
<dbReference type="GO" id="GO:0004803">
    <property type="term" value="F:transposase activity"/>
    <property type="evidence" value="ECO:0007669"/>
    <property type="project" value="InterPro"/>
</dbReference>
<sequence length="140" mass="15596">MKHQYRKQRHSVTDLKAHLVCVTKYREAVLTDEGLTVLESAFRTVAQKMDFEILEFNGEADHVHALIEYPPKLSISQILNALKGVSSRHYGQAGLPKPKGNKALWSPSYSAGSVGGAPLEILKQYIQTQSRPERAGLESH</sequence>
<comment type="caution">
    <text evidence="2">The sequence shown here is derived from an EMBL/GenBank/DDBJ whole genome shotgun (WGS) entry which is preliminary data.</text>
</comment>
<dbReference type="InterPro" id="IPR036515">
    <property type="entry name" value="Transposase_17_sf"/>
</dbReference>
<reference evidence="2" key="1">
    <citation type="submission" date="2020-10" db="EMBL/GenBank/DDBJ databases">
        <authorList>
            <person name="Castelo-Branco R."/>
            <person name="Eusebio N."/>
            <person name="Adriana R."/>
            <person name="Vieira A."/>
            <person name="Brugerolle De Fraissinette N."/>
            <person name="Rezende De Castro R."/>
            <person name="Schneider M.P."/>
            <person name="Vasconcelos V."/>
            <person name="Leao P.N."/>
        </authorList>
    </citation>
    <scope>NUCLEOTIDE SEQUENCE</scope>
    <source>
        <strain evidence="2">LEGE 07310</strain>
    </source>
</reference>
<dbReference type="GO" id="GO:0003677">
    <property type="term" value="F:DNA binding"/>
    <property type="evidence" value="ECO:0007669"/>
    <property type="project" value="InterPro"/>
</dbReference>
<dbReference type="GO" id="GO:0006313">
    <property type="term" value="P:DNA transposition"/>
    <property type="evidence" value="ECO:0007669"/>
    <property type="project" value="InterPro"/>
</dbReference>
<proteinExistence type="predicted"/>
<keyword evidence="3" id="KW-1185">Reference proteome</keyword>